<evidence type="ECO:0000313" key="2">
    <source>
        <dbReference type="Proteomes" id="UP000266861"/>
    </source>
</evidence>
<dbReference type="EMBL" id="PQFF01000202">
    <property type="protein sequence ID" value="RHZ75111.1"/>
    <property type="molecule type" value="Genomic_DNA"/>
</dbReference>
<gene>
    <name evidence="1" type="ORF">Glove_217g43</name>
</gene>
<name>A0A397IGP9_9GLOM</name>
<sequence length="192" mass="22373">MNVRQHFALSLFYPEILVLMQSNWRGTARNPTLPEKLEEWSDENFMSLKTTLQQCLPFICYFHISNSDVMFKSNHIRKFLINRYGMIERVNEPFSIIINEEHSAMISSRIDNRPTSYSSRNNPYEFQLLLRGSKDGFAPITFLDIYDGHTNTIVVTKVEGTDEIIDGNFQNSILSRVELKTKMKNPLEQLSI</sequence>
<organism evidence="1 2">
    <name type="scientific">Diversispora epigaea</name>
    <dbReference type="NCBI Taxonomy" id="1348612"/>
    <lineage>
        <taxon>Eukaryota</taxon>
        <taxon>Fungi</taxon>
        <taxon>Fungi incertae sedis</taxon>
        <taxon>Mucoromycota</taxon>
        <taxon>Glomeromycotina</taxon>
        <taxon>Glomeromycetes</taxon>
        <taxon>Diversisporales</taxon>
        <taxon>Diversisporaceae</taxon>
        <taxon>Diversispora</taxon>
    </lineage>
</organism>
<proteinExistence type="predicted"/>
<comment type="caution">
    <text evidence="1">The sequence shown here is derived from an EMBL/GenBank/DDBJ whole genome shotgun (WGS) entry which is preliminary data.</text>
</comment>
<accession>A0A397IGP9</accession>
<evidence type="ECO:0000313" key="1">
    <source>
        <dbReference type="EMBL" id="RHZ75111.1"/>
    </source>
</evidence>
<dbReference type="AlphaFoldDB" id="A0A397IGP9"/>
<keyword evidence="2" id="KW-1185">Reference proteome</keyword>
<dbReference type="OrthoDB" id="10470181at2759"/>
<reference evidence="1 2" key="1">
    <citation type="submission" date="2018-08" db="EMBL/GenBank/DDBJ databases">
        <title>Genome and evolution of the arbuscular mycorrhizal fungus Diversispora epigaea (formerly Glomus versiforme) and its bacterial endosymbionts.</title>
        <authorList>
            <person name="Sun X."/>
            <person name="Fei Z."/>
            <person name="Harrison M."/>
        </authorList>
    </citation>
    <scope>NUCLEOTIDE SEQUENCE [LARGE SCALE GENOMIC DNA]</scope>
    <source>
        <strain evidence="1 2">IT104</strain>
    </source>
</reference>
<dbReference type="Proteomes" id="UP000266861">
    <property type="component" value="Unassembled WGS sequence"/>
</dbReference>
<protein>
    <submittedName>
        <fullName evidence="1">Uncharacterized protein</fullName>
    </submittedName>
</protein>